<dbReference type="EMBL" id="JADEWB010000027">
    <property type="protein sequence ID" value="MBE9235881.1"/>
    <property type="molecule type" value="Genomic_DNA"/>
</dbReference>
<comment type="caution">
    <text evidence="1">The sequence shown here is derived from an EMBL/GenBank/DDBJ whole genome shotgun (WGS) entry which is preliminary data.</text>
</comment>
<name>A0ABR9VBL6_9CYAN</name>
<protein>
    <recommendedName>
        <fullName evidence="3">Lipoprotein</fullName>
    </recommendedName>
</protein>
<dbReference type="RefSeq" id="WP_193942356.1">
    <property type="nucleotide sequence ID" value="NZ_JADEWB010000027.1"/>
</dbReference>
<sequence>MEIISRMTQSCVFIPIVICLCSILVGCVNTPASEVSQENSILENYEPEKLTKEYRNPLMTYEQTSVKLIPYSREISHPRSKISKHQLEIEAANRKRFRDVFKSSEILLTYTCVYNRRGLRSSSSLESVVPNRLYSLINSEFERQTWSNLNSHLCNHERSTTLRIVDVSVSIVKQ</sequence>
<keyword evidence="2" id="KW-1185">Reference proteome</keyword>
<organism evidence="1 2">
    <name type="scientific">Sphaerospermopsis aphanizomenoides LEGE 00250</name>
    <dbReference type="NCBI Taxonomy" id="2777972"/>
    <lineage>
        <taxon>Bacteria</taxon>
        <taxon>Bacillati</taxon>
        <taxon>Cyanobacteriota</taxon>
        <taxon>Cyanophyceae</taxon>
        <taxon>Nostocales</taxon>
        <taxon>Aphanizomenonaceae</taxon>
        <taxon>Sphaerospermopsis</taxon>
        <taxon>Sphaerospermopsis aphanizomenoides</taxon>
    </lineage>
</organism>
<proteinExistence type="predicted"/>
<evidence type="ECO:0000313" key="1">
    <source>
        <dbReference type="EMBL" id="MBE9235881.1"/>
    </source>
</evidence>
<reference evidence="1 2" key="1">
    <citation type="submission" date="2020-10" db="EMBL/GenBank/DDBJ databases">
        <authorList>
            <person name="Castelo-Branco R."/>
            <person name="Eusebio N."/>
            <person name="Adriana R."/>
            <person name="Vieira A."/>
            <person name="Brugerolle De Fraissinette N."/>
            <person name="Rezende De Castro R."/>
            <person name="Schneider M.P."/>
            <person name="Vasconcelos V."/>
            <person name="Leao P.N."/>
        </authorList>
    </citation>
    <scope>NUCLEOTIDE SEQUENCE [LARGE SCALE GENOMIC DNA]</scope>
    <source>
        <strain evidence="1 2">LEGE 00250</strain>
    </source>
</reference>
<accession>A0ABR9VBL6</accession>
<gene>
    <name evidence="1" type="ORF">IQ227_07490</name>
</gene>
<evidence type="ECO:0008006" key="3">
    <source>
        <dbReference type="Google" id="ProtNLM"/>
    </source>
</evidence>
<dbReference type="Proteomes" id="UP000606776">
    <property type="component" value="Unassembled WGS sequence"/>
</dbReference>
<dbReference type="PROSITE" id="PS51257">
    <property type="entry name" value="PROKAR_LIPOPROTEIN"/>
    <property type="match status" value="1"/>
</dbReference>
<evidence type="ECO:0000313" key="2">
    <source>
        <dbReference type="Proteomes" id="UP000606776"/>
    </source>
</evidence>